<name>A0AAD3HMK7_9CHLO</name>
<reference evidence="2 3" key="1">
    <citation type="journal article" date="2021" name="Sci. Rep.">
        <title>Genome sequencing of the multicellular alga Astrephomene provides insights into convergent evolution of germ-soma differentiation.</title>
        <authorList>
            <person name="Yamashita S."/>
            <person name="Yamamoto K."/>
            <person name="Matsuzaki R."/>
            <person name="Suzuki S."/>
            <person name="Yamaguchi H."/>
            <person name="Hirooka S."/>
            <person name="Minakuchi Y."/>
            <person name="Miyagishima S."/>
            <person name="Kawachi M."/>
            <person name="Toyoda A."/>
            <person name="Nozaki H."/>
        </authorList>
    </citation>
    <scope>NUCLEOTIDE SEQUENCE [LARGE SCALE GENOMIC DNA]</scope>
    <source>
        <strain evidence="2 3">NIES-4017</strain>
    </source>
</reference>
<dbReference type="Proteomes" id="UP001054857">
    <property type="component" value="Unassembled WGS sequence"/>
</dbReference>
<dbReference type="EMBL" id="BMAR01000012">
    <property type="protein sequence ID" value="GFR46131.1"/>
    <property type="molecule type" value="Genomic_DNA"/>
</dbReference>
<keyword evidence="3" id="KW-1185">Reference proteome</keyword>
<evidence type="ECO:0000313" key="3">
    <source>
        <dbReference type="Proteomes" id="UP001054857"/>
    </source>
</evidence>
<sequence>MVRQLIALPSRGVALEVEIYTCTPSGFREAGKARDAGDGAPSGSLLVVLHPWAWLGGCMDDHVVGALCRAAVASGAFTRVVRYNMRGAGGSGGSRSLSPAVDSADLVALVRHLLGSTTMPTTTTPAPAASPSAGLTATRAAAATPALGGQGGHQHLAAHAPHQQEGQHPQPQPQQRPPQHPPAPPCRLALAAYSYGCVVAAGALGQLRPQPVGALAALAFPLGPLSRTFLRSGAPWEALLAAACISNSGSGGSGEGVRPPPSPPAAALPVLLCCGDQDQFTDVRNVQNAVQRALARAAAAAAAAPAATARGAAAAAAPVETPTAVTAAAADLMTATGTAIATMTAAVAASSSSSASSPQAAPPLLQLLVCPGCDHFFAACSQPGALTATLGAAAAALRSRGGAADSSQGGGAGSIGRSEHHHHHTPAEALAAFVVRWLAAHMEGDRP</sequence>
<dbReference type="SUPFAM" id="SSF53474">
    <property type="entry name" value="alpha/beta-Hydrolases"/>
    <property type="match status" value="1"/>
</dbReference>
<evidence type="ECO:0000256" key="1">
    <source>
        <dbReference type="SAM" id="MobiDB-lite"/>
    </source>
</evidence>
<proteinExistence type="predicted"/>
<dbReference type="PANTHER" id="PTHR42103:SF2">
    <property type="entry name" value="AB HYDROLASE-1 DOMAIN-CONTAINING PROTEIN"/>
    <property type="match status" value="1"/>
</dbReference>
<feature type="compositionally biased region" description="Pro residues" evidence="1">
    <location>
        <begin position="170"/>
        <end position="185"/>
    </location>
</feature>
<dbReference type="PANTHER" id="PTHR42103">
    <property type="entry name" value="ALPHA/BETA-HYDROLASES SUPERFAMILY PROTEIN"/>
    <property type="match status" value="1"/>
</dbReference>
<dbReference type="Gene3D" id="3.40.50.1820">
    <property type="entry name" value="alpha/beta hydrolase"/>
    <property type="match status" value="1"/>
</dbReference>
<dbReference type="AlphaFoldDB" id="A0AAD3HMK7"/>
<dbReference type="InterPro" id="IPR029058">
    <property type="entry name" value="AB_hydrolase_fold"/>
</dbReference>
<evidence type="ECO:0000313" key="2">
    <source>
        <dbReference type="EMBL" id="GFR46131.1"/>
    </source>
</evidence>
<feature type="compositionally biased region" description="Low complexity" evidence="1">
    <location>
        <begin position="117"/>
        <end position="169"/>
    </location>
</feature>
<gene>
    <name evidence="2" type="ORF">Agub_g7617</name>
</gene>
<feature type="region of interest" description="Disordered" evidence="1">
    <location>
        <begin position="117"/>
        <end position="185"/>
    </location>
</feature>
<protein>
    <submittedName>
        <fullName evidence="2">Uncharacterized protein</fullName>
    </submittedName>
</protein>
<comment type="caution">
    <text evidence="2">The sequence shown here is derived from an EMBL/GenBank/DDBJ whole genome shotgun (WGS) entry which is preliminary data.</text>
</comment>
<organism evidence="2 3">
    <name type="scientific">Astrephomene gubernaculifera</name>
    <dbReference type="NCBI Taxonomy" id="47775"/>
    <lineage>
        <taxon>Eukaryota</taxon>
        <taxon>Viridiplantae</taxon>
        <taxon>Chlorophyta</taxon>
        <taxon>core chlorophytes</taxon>
        <taxon>Chlorophyceae</taxon>
        <taxon>CS clade</taxon>
        <taxon>Chlamydomonadales</taxon>
        <taxon>Astrephomenaceae</taxon>
        <taxon>Astrephomene</taxon>
    </lineage>
</organism>
<accession>A0AAD3HMK7</accession>
<feature type="region of interest" description="Disordered" evidence="1">
    <location>
        <begin position="401"/>
        <end position="425"/>
    </location>
</feature>